<sequence>MVSASRTTCVDGAVGKPVFGIIQFLAPLWASFHDCVPFVALLPARYEHYLQRDGAECDFSFADRPAECEVLVRHKDAVLPQQSSELDCDTALPMKDADKEHGAYPLAIAAQTKLGPFVDVRASPTSRNSSMLCKFFAPQFQAHNHSLLNPIKAQEQSCVHYPETTAEYVVLRGHDQPAQIVVAQRNGATTSDRPILEAKANMSRAILLTSRVPLQIEKSENVICSKVRRKKVEPNHVRFQLSMTSKQSAPTSLRQIMMMKDKTFCIASTNICALKPKNIEESNVYLSIDRKKKENPLTPCAEDGNDVQIPMMKILKIVLHTHYDPLAKSKDGDKSACHSSGSVMTRIEALRHTVEGSKLIWPHMDEAFQPVLSTYKPLDPVPAKAKMGNLKSSVECSYILFLESLKSYVDSQVFQPQVFDPGIRSPWYLTRGNPLIFNVKLMEV</sequence>
<dbReference type="AlphaFoldDB" id="A0A8T2VBZ3"/>
<evidence type="ECO:0000313" key="1">
    <source>
        <dbReference type="EMBL" id="KAH7445981.1"/>
    </source>
</evidence>
<evidence type="ECO:0000313" key="2">
    <source>
        <dbReference type="Proteomes" id="UP000825935"/>
    </source>
</evidence>
<accession>A0A8T2VBZ3</accession>
<reference evidence="1" key="1">
    <citation type="submission" date="2021-08" db="EMBL/GenBank/DDBJ databases">
        <title>WGS assembly of Ceratopteris richardii.</title>
        <authorList>
            <person name="Marchant D.B."/>
            <person name="Chen G."/>
            <person name="Jenkins J."/>
            <person name="Shu S."/>
            <person name="Leebens-Mack J."/>
            <person name="Grimwood J."/>
            <person name="Schmutz J."/>
            <person name="Soltis P."/>
            <person name="Soltis D."/>
            <person name="Chen Z.-H."/>
        </authorList>
    </citation>
    <scope>NUCLEOTIDE SEQUENCE</scope>
    <source>
        <strain evidence="1">Whitten #5841</strain>
        <tissue evidence="1">Leaf</tissue>
    </source>
</reference>
<comment type="caution">
    <text evidence="1">The sequence shown here is derived from an EMBL/GenBank/DDBJ whole genome shotgun (WGS) entry which is preliminary data.</text>
</comment>
<dbReference type="EMBL" id="CM035406">
    <property type="protein sequence ID" value="KAH7445981.1"/>
    <property type="molecule type" value="Genomic_DNA"/>
</dbReference>
<protein>
    <submittedName>
        <fullName evidence="1">Uncharacterized protein</fullName>
    </submittedName>
</protein>
<keyword evidence="2" id="KW-1185">Reference proteome</keyword>
<proteinExistence type="predicted"/>
<organism evidence="1 2">
    <name type="scientific">Ceratopteris richardii</name>
    <name type="common">Triangle waterfern</name>
    <dbReference type="NCBI Taxonomy" id="49495"/>
    <lineage>
        <taxon>Eukaryota</taxon>
        <taxon>Viridiplantae</taxon>
        <taxon>Streptophyta</taxon>
        <taxon>Embryophyta</taxon>
        <taxon>Tracheophyta</taxon>
        <taxon>Polypodiopsida</taxon>
        <taxon>Polypodiidae</taxon>
        <taxon>Polypodiales</taxon>
        <taxon>Pteridineae</taxon>
        <taxon>Pteridaceae</taxon>
        <taxon>Parkerioideae</taxon>
        <taxon>Ceratopteris</taxon>
    </lineage>
</organism>
<name>A0A8T2VBZ3_CERRI</name>
<dbReference type="Proteomes" id="UP000825935">
    <property type="component" value="Chromosome 1"/>
</dbReference>
<gene>
    <name evidence="1" type="ORF">KP509_01G031200</name>
</gene>